<name>A0A164DHL9_9CRUS</name>
<dbReference type="EMBL" id="LRGB01027190">
    <property type="protein sequence ID" value="KZR95789.1"/>
    <property type="molecule type" value="Genomic_DNA"/>
</dbReference>
<comment type="caution">
    <text evidence="1">The sequence shown here is derived from an EMBL/GenBank/DDBJ whole genome shotgun (WGS) entry which is preliminary data.</text>
</comment>
<accession>A0A164DHL9</accession>
<sequence length="86" mass="9780">MRYKLPILDDDEEWLGLNKDLDDSYLNVPRRTTSRTGPWQDEAGLGHSSSWQSTFQMSSKLRESCKAHDIQLVVEDGLKVLDVSGI</sequence>
<dbReference type="AlphaFoldDB" id="A0A164DHL9"/>
<protein>
    <submittedName>
        <fullName evidence="1">Uncharacterized protein</fullName>
    </submittedName>
</protein>
<gene>
    <name evidence="1" type="ORF">APZ42_010241</name>
</gene>
<evidence type="ECO:0000313" key="1">
    <source>
        <dbReference type="EMBL" id="KZR95789.1"/>
    </source>
</evidence>
<organism evidence="1 2">
    <name type="scientific">Daphnia magna</name>
    <dbReference type="NCBI Taxonomy" id="35525"/>
    <lineage>
        <taxon>Eukaryota</taxon>
        <taxon>Metazoa</taxon>
        <taxon>Ecdysozoa</taxon>
        <taxon>Arthropoda</taxon>
        <taxon>Crustacea</taxon>
        <taxon>Branchiopoda</taxon>
        <taxon>Diplostraca</taxon>
        <taxon>Cladocera</taxon>
        <taxon>Anomopoda</taxon>
        <taxon>Daphniidae</taxon>
        <taxon>Daphnia</taxon>
    </lineage>
</organism>
<dbReference type="Proteomes" id="UP000076858">
    <property type="component" value="Unassembled WGS sequence"/>
</dbReference>
<reference evidence="1 2" key="1">
    <citation type="submission" date="2016-03" db="EMBL/GenBank/DDBJ databases">
        <title>EvidentialGene: Evidence-directed Construction of Genes on Genomes.</title>
        <authorList>
            <person name="Gilbert D.G."/>
            <person name="Choi J.-H."/>
            <person name="Mockaitis K."/>
            <person name="Colbourne J."/>
            <person name="Pfrender M."/>
        </authorList>
    </citation>
    <scope>NUCLEOTIDE SEQUENCE [LARGE SCALE GENOMIC DNA]</scope>
    <source>
        <strain evidence="1 2">Xinb3</strain>
        <tissue evidence="1">Complete organism</tissue>
    </source>
</reference>
<keyword evidence="2" id="KW-1185">Reference proteome</keyword>
<proteinExistence type="predicted"/>
<evidence type="ECO:0000313" key="2">
    <source>
        <dbReference type="Proteomes" id="UP000076858"/>
    </source>
</evidence>